<keyword evidence="7" id="KW-0406">Ion transport</keyword>
<keyword evidence="3" id="KW-0633">Potassium transport</keyword>
<keyword evidence="6 9" id="KW-1133">Transmembrane helix</keyword>
<keyword evidence="8 9" id="KW-0472">Membrane</keyword>
<dbReference type="InterPro" id="IPR004623">
    <property type="entry name" value="KdpA"/>
</dbReference>
<dbReference type="GO" id="GO:0005886">
    <property type="term" value="C:plasma membrane"/>
    <property type="evidence" value="ECO:0007669"/>
    <property type="project" value="TreeGrafter"/>
</dbReference>
<dbReference type="PANTHER" id="PTHR30607">
    <property type="entry name" value="POTASSIUM-TRANSPORTING ATPASE A CHAIN"/>
    <property type="match status" value="1"/>
</dbReference>
<keyword evidence="5" id="KW-0630">Potassium</keyword>
<reference evidence="11" key="1">
    <citation type="submission" date="2016-11" db="EMBL/GenBank/DDBJ databases">
        <authorList>
            <person name="Varghese N."/>
            <person name="Submissions S."/>
        </authorList>
    </citation>
    <scope>NUCLEOTIDE SEQUENCE [LARGE SCALE GENOMIC DNA]</scope>
    <source>
        <strain evidence="11">DSM 19514</strain>
    </source>
</reference>
<keyword evidence="4 9" id="KW-0812">Transmembrane</keyword>
<dbReference type="Pfam" id="PF03814">
    <property type="entry name" value="KdpA"/>
    <property type="match status" value="1"/>
</dbReference>
<keyword evidence="2" id="KW-1003">Cell membrane</keyword>
<accession>A0A1M4WYK8</accession>
<evidence type="ECO:0000313" key="11">
    <source>
        <dbReference type="Proteomes" id="UP000184295"/>
    </source>
</evidence>
<evidence type="ECO:0000256" key="2">
    <source>
        <dbReference type="ARBA" id="ARBA00022475"/>
    </source>
</evidence>
<protein>
    <submittedName>
        <fullName evidence="10">Potassium-transporting ATPase A subunit</fullName>
    </submittedName>
</protein>
<evidence type="ECO:0000256" key="5">
    <source>
        <dbReference type="ARBA" id="ARBA00022958"/>
    </source>
</evidence>
<evidence type="ECO:0000256" key="6">
    <source>
        <dbReference type="ARBA" id="ARBA00022989"/>
    </source>
</evidence>
<evidence type="ECO:0000256" key="7">
    <source>
        <dbReference type="ARBA" id="ARBA00023065"/>
    </source>
</evidence>
<dbReference type="STRING" id="1121881.SAMN02745225_01832"/>
<evidence type="ECO:0000256" key="1">
    <source>
        <dbReference type="ARBA" id="ARBA00022448"/>
    </source>
</evidence>
<proteinExistence type="predicted"/>
<evidence type="ECO:0000256" key="3">
    <source>
        <dbReference type="ARBA" id="ARBA00022538"/>
    </source>
</evidence>
<dbReference type="AlphaFoldDB" id="A0A1M4WYK8"/>
<gene>
    <name evidence="10" type="ORF">SAMN02745225_01832</name>
</gene>
<dbReference type="EMBL" id="FQUL01000031">
    <property type="protein sequence ID" value="SHE86326.1"/>
    <property type="molecule type" value="Genomic_DNA"/>
</dbReference>
<evidence type="ECO:0000256" key="9">
    <source>
        <dbReference type="SAM" id="Phobius"/>
    </source>
</evidence>
<feature type="transmembrane region" description="Helical" evidence="9">
    <location>
        <begin position="7"/>
        <end position="26"/>
    </location>
</feature>
<dbReference type="Proteomes" id="UP000184295">
    <property type="component" value="Unassembled WGS sequence"/>
</dbReference>
<keyword evidence="1" id="KW-0813">Transport</keyword>
<evidence type="ECO:0000256" key="8">
    <source>
        <dbReference type="ARBA" id="ARBA00023136"/>
    </source>
</evidence>
<sequence length="122" mass="13865">MYATLEIAALFAALGITWRYLGSYMADVHTGKTRWLAFLERPTYRVLGVDQKAEQTWKRYAASLLIFSLVSLLLTYGILRLQNLLPFNPAHMKTVTPALAFNTAVSFLINTNWQNYAGEQTM</sequence>
<dbReference type="GO" id="GO:0008556">
    <property type="term" value="F:P-type potassium transmembrane transporter activity"/>
    <property type="evidence" value="ECO:0007669"/>
    <property type="project" value="InterPro"/>
</dbReference>
<evidence type="ECO:0000313" key="10">
    <source>
        <dbReference type="EMBL" id="SHE86326.1"/>
    </source>
</evidence>
<keyword evidence="11" id="KW-1185">Reference proteome</keyword>
<name>A0A1M4WYK8_9ACTN</name>
<dbReference type="PANTHER" id="PTHR30607:SF2">
    <property type="entry name" value="POTASSIUM-TRANSPORTING ATPASE POTASSIUM-BINDING SUBUNIT"/>
    <property type="match status" value="1"/>
</dbReference>
<organism evidence="10 11">
    <name type="scientific">Ferrithrix thermotolerans DSM 19514</name>
    <dbReference type="NCBI Taxonomy" id="1121881"/>
    <lineage>
        <taxon>Bacteria</taxon>
        <taxon>Bacillati</taxon>
        <taxon>Actinomycetota</taxon>
        <taxon>Acidimicrobiia</taxon>
        <taxon>Acidimicrobiales</taxon>
        <taxon>Acidimicrobiaceae</taxon>
        <taxon>Ferrithrix</taxon>
    </lineage>
</organism>
<feature type="transmembrane region" description="Helical" evidence="9">
    <location>
        <begin position="60"/>
        <end position="79"/>
    </location>
</feature>
<evidence type="ECO:0000256" key="4">
    <source>
        <dbReference type="ARBA" id="ARBA00022692"/>
    </source>
</evidence>